<keyword evidence="5" id="KW-1185">Reference proteome</keyword>
<feature type="transmembrane region" description="Helical" evidence="1">
    <location>
        <begin position="12"/>
        <end position="31"/>
    </location>
</feature>
<evidence type="ECO:0000256" key="1">
    <source>
        <dbReference type="SAM" id="Phobius"/>
    </source>
</evidence>
<organism evidence="2 4">
    <name type="scientific">Catenibacterium mitsuokai</name>
    <dbReference type="NCBI Taxonomy" id="100886"/>
    <lineage>
        <taxon>Bacteria</taxon>
        <taxon>Bacillati</taxon>
        <taxon>Bacillota</taxon>
        <taxon>Erysipelotrichia</taxon>
        <taxon>Erysipelotrichales</taxon>
        <taxon>Coprobacillaceae</taxon>
        <taxon>Catenibacterium</taxon>
    </lineage>
</organism>
<evidence type="ECO:0000313" key="5">
    <source>
        <dbReference type="Proteomes" id="UP001197492"/>
    </source>
</evidence>
<keyword evidence="1" id="KW-0472">Membrane</keyword>
<reference evidence="2 5" key="1">
    <citation type="submission" date="2021-06" db="EMBL/GenBank/DDBJ databases">
        <title>Collection of gut derived symbiotic bacterial strains cultured from healthy donors.</title>
        <authorList>
            <person name="Lin H."/>
            <person name="Littmann E."/>
            <person name="Pamer E.G."/>
        </authorList>
    </citation>
    <scope>NUCLEOTIDE SEQUENCE</scope>
    <source>
        <strain evidence="3 5">MSK.21.70</strain>
        <strain evidence="2">MSK.21.82</strain>
    </source>
</reference>
<sequence length="287" mass="32728">MENQSITIKKLHLIIIIVASILVGSLGTVLITKINNNSVGDVDLFDGLYMDVSGKTSDGTLYLSNSYMKKDYDSTDSELSKFYSTITYKANKEHNLSNGDKVKVTANFNKRNAQKLGIKESKPTKVITIKGLTENYINPSDIGEKNIEKLFKYAKRDANKEIVGEYGIKSGYSLKGAYYLVEDKTTKYNSVCNDFVFVYKLNETYKNVDYVFMFYENIDSDFFKENSSFGPDISTKFGLYGEYRGDYNIDYLAKNNGDIEKSLIQYVNERSNNYQSYSVYKLKEGEN</sequence>
<evidence type="ECO:0000313" key="3">
    <source>
        <dbReference type="EMBL" id="MBV3393236.1"/>
    </source>
</evidence>
<evidence type="ECO:0000313" key="4">
    <source>
        <dbReference type="Proteomes" id="UP001196408"/>
    </source>
</evidence>
<keyword evidence="1" id="KW-0812">Transmembrane</keyword>
<name>A0AAW4MV79_9FIRM</name>
<evidence type="ECO:0000313" key="2">
    <source>
        <dbReference type="EMBL" id="MBV3383227.1"/>
    </source>
</evidence>
<dbReference type="Proteomes" id="UP001196408">
    <property type="component" value="Unassembled WGS sequence"/>
</dbReference>
<dbReference type="Proteomes" id="UP001197492">
    <property type="component" value="Unassembled WGS sequence"/>
</dbReference>
<dbReference type="AlphaFoldDB" id="A0AAW4MV79"/>
<keyword evidence="1" id="KW-1133">Transmembrane helix</keyword>
<dbReference type="EMBL" id="JAHOEF010000057">
    <property type="protein sequence ID" value="MBV3383227.1"/>
    <property type="molecule type" value="Genomic_DNA"/>
</dbReference>
<comment type="caution">
    <text evidence="2">The sequence shown here is derived from an EMBL/GenBank/DDBJ whole genome shotgun (WGS) entry which is preliminary data.</text>
</comment>
<dbReference type="RefSeq" id="WP_217747968.1">
    <property type="nucleotide sequence ID" value="NZ_JAHOEB010000055.1"/>
</dbReference>
<protein>
    <submittedName>
        <fullName evidence="2">Uncharacterized protein</fullName>
    </submittedName>
</protein>
<proteinExistence type="predicted"/>
<gene>
    <name evidence="2" type="ORF">KSV97_08350</name>
    <name evidence="3" type="ORF">KSW06_08215</name>
</gene>
<dbReference type="EMBL" id="JAHOEL010000055">
    <property type="protein sequence ID" value="MBV3393236.1"/>
    <property type="molecule type" value="Genomic_DNA"/>
</dbReference>
<accession>A0AAW4MV79</accession>